<proteinExistence type="predicted"/>
<sequence>MTPQQQQQRQYSQQYSAKKALYTMLSKTMLYISILLPSSSFSGVKAFRSIHATNNNGQRHQYSYSTSASTTDPSSRSSSSSSSKLFYVVFGGNEDSIDNYGKQIEQENNNYHGNNNVDFNAFASHENQDEKSFWLGSLQNLESSNKQISASSSSSSSGVIDYDNCYNNDSCGLDAYGIWSRIACAFAPAPHDHLHPSMVHDAVLVQVHDTALDIAVAVPAAPGISYGGGGGGEDQQLVQILITVEFPDGGASFCEGSTTTHTLNNAEHNLSAVIHQVRLLERQANDRLLHEQVNNEVFEGASDPNYYNNLRNQNWHSN</sequence>
<protein>
    <submittedName>
        <fullName evidence="3">Uncharacterized protein</fullName>
    </submittedName>
</protein>
<dbReference type="EMBL" id="KV784360">
    <property type="protein sequence ID" value="OEU14327.1"/>
    <property type="molecule type" value="Genomic_DNA"/>
</dbReference>
<evidence type="ECO:0000313" key="3">
    <source>
        <dbReference type="EMBL" id="OEU14327.1"/>
    </source>
</evidence>
<feature type="region of interest" description="Disordered" evidence="1">
    <location>
        <begin position="57"/>
        <end position="81"/>
    </location>
</feature>
<dbReference type="InParanoid" id="A0A1E7F840"/>
<dbReference type="Proteomes" id="UP000095751">
    <property type="component" value="Unassembled WGS sequence"/>
</dbReference>
<keyword evidence="2" id="KW-0812">Transmembrane</keyword>
<feature type="compositionally biased region" description="Low complexity" evidence="1">
    <location>
        <begin position="63"/>
        <end position="81"/>
    </location>
</feature>
<organism evidence="3 4">
    <name type="scientific">Fragilariopsis cylindrus CCMP1102</name>
    <dbReference type="NCBI Taxonomy" id="635003"/>
    <lineage>
        <taxon>Eukaryota</taxon>
        <taxon>Sar</taxon>
        <taxon>Stramenopiles</taxon>
        <taxon>Ochrophyta</taxon>
        <taxon>Bacillariophyta</taxon>
        <taxon>Bacillariophyceae</taxon>
        <taxon>Bacillariophycidae</taxon>
        <taxon>Bacillariales</taxon>
        <taxon>Bacillariaceae</taxon>
        <taxon>Fragilariopsis</taxon>
    </lineage>
</organism>
<dbReference type="KEGG" id="fcy:FRACYDRAFT_261941"/>
<name>A0A1E7F840_9STRA</name>
<keyword evidence="2" id="KW-1133">Transmembrane helix</keyword>
<reference evidence="3 4" key="1">
    <citation type="submission" date="2016-09" db="EMBL/GenBank/DDBJ databases">
        <title>Extensive genetic diversity and differential bi-allelic expression allows diatom success in the polar Southern Ocean.</title>
        <authorList>
            <consortium name="DOE Joint Genome Institute"/>
            <person name="Mock T."/>
            <person name="Otillar R.P."/>
            <person name="Strauss J."/>
            <person name="Dupont C."/>
            <person name="Frickenhaus S."/>
            <person name="Maumus F."/>
            <person name="Mcmullan M."/>
            <person name="Sanges R."/>
            <person name="Schmutz J."/>
            <person name="Toseland A."/>
            <person name="Valas R."/>
            <person name="Veluchamy A."/>
            <person name="Ward B.J."/>
            <person name="Allen A."/>
            <person name="Barry K."/>
            <person name="Falciatore A."/>
            <person name="Ferrante M."/>
            <person name="Fortunato A.E."/>
            <person name="Gloeckner G."/>
            <person name="Gruber A."/>
            <person name="Hipkin R."/>
            <person name="Janech M."/>
            <person name="Kroth P."/>
            <person name="Leese F."/>
            <person name="Lindquist E."/>
            <person name="Lyon B.R."/>
            <person name="Martin J."/>
            <person name="Mayer C."/>
            <person name="Parker M."/>
            <person name="Quesneville H."/>
            <person name="Raymond J."/>
            <person name="Uhlig C."/>
            <person name="Valentin K.U."/>
            <person name="Worden A.Z."/>
            <person name="Armbrust E.V."/>
            <person name="Bowler C."/>
            <person name="Green B."/>
            <person name="Moulton V."/>
            <person name="Van Oosterhout C."/>
            <person name="Grigoriev I."/>
        </authorList>
    </citation>
    <scope>NUCLEOTIDE SEQUENCE [LARGE SCALE GENOMIC DNA]</scope>
    <source>
        <strain evidence="3 4">CCMP1102</strain>
    </source>
</reference>
<keyword evidence="4" id="KW-1185">Reference proteome</keyword>
<gene>
    <name evidence="3" type="ORF">FRACYDRAFT_261941</name>
</gene>
<feature type="transmembrane region" description="Helical" evidence="2">
    <location>
        <begin position="21"/>
        <end position="41"/>
    </location>
</feature>
<evidence type="ECO:0000256" key="2">
    <source>
        <dbReference type="SAM" id="Phobius"/>
    </source>
</evidence>
<dbReference type="AlphaFoldDB" id="A0A1E7F840"/>
<evidence type="ECO:0000313" key="4">
    <source>
        <dbReference type="Proteomes" id="UP000095751"/>
    </source>
</evidence>
<keyword evidence="2" id="KW-0472">Membrane</keyword>
<evidence type="ECO:0000256" key="1">
    <source>
        <dbReference type="SAM" id="MobiDB-lite"/>
    </source>
</evidence>
<accession>A0A1E7F840</accession>